<dbReference type="OrthoDB" id="9762085at2"/>
<dbReference type="GO" id="GO:0046872">
    <property type="term" value="F:metal ion binding"/>
    <property type="evidence" value="ECO:0007669"/>
    <property type="project" value="InterPro"/>
</dbReference>
<dbReference type="AlphaFoldDB" id="A0A419T9Y8"/>
<dbReference type="PANTHER" id="PTHR11851:SF186">
    <property type="entry name" value="INACTIVE METALLOPROTEASE YMFF-RELATED"/>
    <property type="match status" value="1"/>
</dbReference>
<sequence length="424" mass="50141">MELETIRKKLDEGIHLNLIKTKKFKTNFISIYFLRPLIREEVTKNALIPMVLKRGTKFNKTSLDIQRRLEELYGLNFSIDVTKKGERQVVRFSIEGPNSDYLPLENFFQQKFKMLTEIITSPLTENNKFLDKYLEQEKQNLEKRIKARINNKKSYAVERCIEEMCKNEKYSIYKYGYVEDLNEIDSKRLYDHYVKILESSPIEINIVGNLEEEEVFETIKNTFEVPRKNVEYIPRENILKDVKTHKRVFEEMDVNQGKLTLGFRTNIPYEEDLFEALLLMSNILGGGPHSKLFINVREKESLAYYIHSKTYKYKSLMIITSGIEFKNFEKALDIIKKQVDEMKKGNFTDDEIEQSKKALITTIEALKDSNYSLSEFLLSQSITKEEKTIEEMVNRVKRIKREEIIEAANRANLDTIYFLKNRNQ</sequence>
<dbReference type="Pfam" id="PF05193">
    <property type="entry name" value="Peptidase_M16_C"/>
    <property type="match status" value="1"/>
</dbReference>
<dbReference type="NCBIfam" id="NF047422">
    <property type="entry name" value="YfmF_fam"/>
    <property type="match status" value="1"/>
</dbReference>
<gene>
    <name evidence="2" type="ORF">BET03_00200</name>
</gene>
<accession>A0A419T9Y8</accession>
<dbReference type="InterPro" id="IPR011249">
    <property type="entry name" value="Metalloenz_LuxS/M16"/>
</dbReference>
<dbReference type="InterPro" id="IPR007863">
    <property type="entry name" value="Peptidase_M16_C"/>
</dbReference>
<proteinExistence type="predicted"/>
<protein>
    <recommendedName>
        <fullName evidence="1">Peptidase M16 C-terminal domain-containing protein</fullName>
    </recommendedName>
</protein>
<evidence type="ECO:0000313" key="3">
    <source>
        <dbReference type="Proteomes" id="UP000284177"/>
    </source>
</evidence>
<evidence type="ECO:0000313" key="2">
    <source>
        <dbReference type="EMBL" id="RKD34290.1"/>
    </source>
</evidence>
<keyword evidence="3" id="KW-1185">Reference proteome</keyword>
<dbReference type="RefSeq" id="WP_120166022.1">
    <property type="nucleotide sequence ID" value="NZ_MCIB01000001.1"/>
</dbReference>
<evidence type="ECO:0000259" key="1">
    <source>
        <dbReference type="Pfam" id="PF05193"/>
    </source>
</evidence>
<comment type="caution">
    <text evidence="2">The sequence shown here is derived from an EMBL/GenBank/DDBJ whole genome shotgun (WGS) entry which is preliminary data.</text>
</comment>
<dbReference type="SUPFAM" id="SSF63411">
    <property type="entry name" value="LuxS/MPP-like metallohydrolase"/>
    <property type="match status" value="2"/>
</dbReference>
<name>A0A419T9Y8_9FIRM</name>
<reference evidence="2 3" key="1">
    <citation type="submission" date="2016-08" db="EMBL/GenBank/DDBJ databases">
        <title>Novel Firmicutes and Novel Genomes.</title>
        <authorList>
            <person name="Poppleton D.I."/>
            <person name="Gribaldo S."/>
        </authorList>
    </citation>
    <scope>NUCLEOTIDE SEQUENCE [LARGE SCALE GENOMIC DNA]</scope>
    <source>
        <strain evidence="2 3">CTT3</strain>
    </source>
</reference>
<feature type="domain" description="Peptidase M16 C-terminal" evidence="1">
    <location>
        <begin position="184"/>
        <end position="359"/>
    </location>
</feature>
<dbReference type="InterPro" id="IPR050361">
    <property type="entry name" value="MPP/UQCRC_Complex"/>
</dbReference>
<dbReference type="Gene3D" id="3.30.830.10">
    <property type="entry name" value="Metalloenzyme, LuxS/M16 peptidase-like"/>
    <property type="match status" value="2"/>
</dbReference>
<dbReference type="PANTHER" id="PTHR11851">
    <property type="entry name" value="METALLOPROTEASE"/>
    <property type="match status" value="1"/>
</dbReference>
<organism evidence="2 3">
    <name type="scientific">Thermohalobacter berrensis</name>
    <dbReference type="NCBI Taxonomy" id="99594"/>
    <lineage>
        <taxon>Bacteria</taxon>
        <taxon>Bacillati</taxon>
        <taxon>Bacillota</taxon>
        <taxon>Tissierellia</taxon>
        <taxon>Tissierellales</taxon>
        <taxon>Thermohalobacteraceae</taxon>
        <taxon>Thermohalobacter</taxon>
    </lineage>
</organism>
<dbReference type="EMBL" id="MCIB01000001">
    <property type="protein sequence ID" value="RKD34290.1"/>
    <property type="molecule type" value="Genomic_DNA"/>
</dbReference>
<dbReference type="Proteomes" id="UP000284177">
    <property type="component" value="Unassembled WGS sequence"/>
</dbReference>